<protein>
    <submittedName>
        <fullName evidence="1">Transposase DDE domain group 1</fullName>
    </submittedName>
</protein>
<gene>
    <name evidence="1" type="ORF">BECKFM1743A_GA0114220_103413</name>
    <name evidence="2" type="ORF">BECKFM1743C_GA0114222_103841</name>
</gene>
<accession>A0A450TAT0</accession>
<organism evidence="1">
    <name type="scientific">Candidatus Kentrum sp. FM</name>
    <dbReference type="NCBI Taxonomy" id="2126340"/>
    <lineage>
        <taxon>Bacteria</taxon>
        <taxon>Pseudomonadati</taxon>
        <taxon>Pseudomonadota</taxon>
        <taxon>Gammaproteobacteria</taxon>
        <taxon>Candidatus Kentrum</taxon>
    </lineage>
</organism>
<name>A0A450TAT0_9GAMM</name>
<proteinExistence type="predicted"/>
<reference evidence="1" key="1">
    <citation type="submission" date="2019-02" db="EMBL/GenBank/DDBJ databases">
        <authorList>
            <person name="Gruber-Vodicka R. H."/>
            <person name="Seah K. B. B."/>
        </authorList>
    </citation>
    <scope>NUCLEOTIDE SEQUENCE</scope>
    <source>
        <strain evidence="1">BECK_BZ163</strain>
        <strain evidence="2">BECK_BZ165</strain>
    </source>
</reference>
<dbReference type="EMBL" id="CAADEZ010000341">
    <property type="protein sequence ID" value="VFJ63826.1"/>
    <property type="molecule type" value="Genomic_DNA"/>
</dbReference>
<sequence length="128" mass="14437">MALMSANTTLRQWEITTIRTFLIRVAGKLVTSARQLILKTPGDLVYQKEWSAWVAVGSISMTPIVKKLLSILQGEFVLPRKYIQNMLLYKIPVTNRLPTCTGSNSPRKNRRIQFGINRNSAVFEGLSA</sequence>
<dbReference type="AlphaFoldDB" id="A0A450TAT0"/>
<dbReference type="EMBL" id="CAADFA010000384">
    <property type="protein sequence ID" value="VFJ65041.1"/>
    <property type="molecule type" value="Genomic_DNA"/>
</dbReference>
<evidence type="ECO:0000313" key="1">
    <source>
        <dbReference type="EMBL" id="VFJ63826.1"/>
    </source>
</evidence>
<evidence type="ECO:0000313" key="2">
    <source>
        <dbReference type="EMBL" id="VFJ65041.1"/>
    </source>
</evidence>